<organism evidence="1">
    <name type="scientific">Echinococcus granulosus</name>
    <name type="common">Hydatid tapeworm</name>
    <dbReference type="NCBI Taxonomy" id="6210"/>
    <lineage>
        <taxon>Eukaryota</taxon>
        <taxon>Metazoa</taxon>
        <taxon>Spiralia</taxon>
        <taxon>Lophotrochozoa</taxon>
        <taxon>Platyhelminthes</taxon>
        <taxon>Cestoda</taxon>
        <taxon>Eucestoda</taxon>
        <taxon>Cyclophyllidea</taxon>
        <taxon>Taeniidae</taxon>
        <taxon>Echinococcus</taxon>
        <taxon>Echinococcus granulosus group</taxon>
    </lineage>
</organism>
<reference evidence="3" key="3">
    <citation type="submission" date="2020-10" db="UniProtKB">
        <authorList>
            <consortium name="WormBaseParasite"/>
        </authorList>
    </citation>
    <scope>IDENTIFICATION</scope>
</reference>
<evidence type="ECO:0000313" key="2">
    <source>
        <dbReference type="Proteomes" id="UP000492820"/>
    </source>
</evidence>
<evidence type="ECO:0000313" key="3">
    <source>
        <dbReference type="WBParaSite" id="EgrG_000507700"/>
    </source>
</evidence>
<accession>A0A068WQ38</accession>
<protein>
    <submittedName>
        <fullName evidence="1 3">Uncharacterized protein</fullName>
    </submittedName>
</protein>
<dbReference type="Proteomes" id="UP000492820">
    <property type="component" value="Unassembled WGS sequence"/>
</dbReference>
<reference evidence="1" key="2">
    <citation type="submission" date="2014-06" db="EMBL/GenBank/DDBJ databases">
        <authorList>
            <person name="Aslett M."/>
        </authorList>
    </citation>
    <scope>NUCLEOTIDE SEQUENCE</scope>
</reference>
<dbReference type="AlphaFoldDB" id="A0A068WQ38"/>
<name>A0A068WQ38_ECHGR</name>
<evidence type="ECO:0000313" key="1">
    <source>
        <dbReference type="EMBL" id="CDS19744.1"/>
    </source>
</evidence>
<proteinExistence type="predicted"/>
<sequence length="159" mass="17208">MYWPNVGPLTSSSAIIWPIKHTLTPPATVLTFCQTRHPSIAFHLGNATTTPTQQQLPQQQPASICSHGEDSQPTMRTHHFHCSVSLSMSGTVLIPAPTLPHQSVHGTALPPLLCPTVLYSALLCSTPSYAALHCAVLCCAVPVLFSHEINPSQCFMQHH</sequence>
<reference evidence="1 2" key="1">
    <citation type="journal article" date="2013" name="Nature">
        <title>The genomes of four tapeworm species reveal adaptations to parasitism.</title>
        <authorList>
            <person name="Tsai I.J."/>
            <person name="Zarowiecki M."/>
            <person name="Holroyd N."/>
            <person name="Garciarrubio A."/>
            <person name="Sanchez-Flores A."/>
            <person name="Brooks K.L."/>
            <person name="Tracey A."/>
            <person name="Bobes R.J."/>
            <person name="Fragoso G."/>
            <person name="Sciutto E."/>
            <person name="Aslett M."/>
            <person name="Beasley H."/>
            <person name="Bennett H.M."/>
            <person name="Cai J."/>
            <person name="Camicia F."/>
            <person name="Clark R."/>
            <person name="Cucher M."/>
            <person name="De Silva N."/>
            <person name="Day T.A."/>
            <person name="Deplazes P."/>
            <person name="Estrada K."/>
            <person name="Fernandez C."/>
            <person name="Holland P.W."/>
            <person name="Hou J."/>
            <person name="Hu S."/>
            <person name="Huckvale T."/>
            <person name="Hung S.S."/>
            <person name="Kamenetzky L."/>
            <person name="Keane J.A."/>
            <person name="Kiss F."/>
            <person name="Koziol U."/>
            <person name="Lambert O."/>
            <person name="Liu K."/>
            <person name="Luo X."/>
            <person name="Luo Y."/>
            <person name="Macchiaroli N."/>
            <person name="Nichol S."/>
            <person name="Paps J."/>
            <person name="Parkinson J."/>
            <person name="Pouchkina-Stantcheva N."/>
            <person name="Riddiford N."/>
            <person name="Rosenzvit M."/>
            <person name="Salinas G."/>
            <person name="Wasmuth J.D."/>
            <person name="Zamanian M."/>
            <person name="Zheng Y."/>
            <person name="Cai X."/>
            <person name="Soberon X."/>
            <person name="Olson P.D."/>
            <person name="Laclette J.P."/>
            <person name="Brehm K."/>
            <person name="Berriman M."/>
            <person name="Garciarrubio A."/>
            <person name="Bobes R.J."/>
            <person name="Fragoso G."/>
            <person name="Sanchez-Flores A."/>
            <person name="Estrada K."/>
            <person name="Cevallos M.A."/>
            <person name="Morett E."/>
            <person name="Gonzalez V."/>
            <person name="Portillo T."/>
            <person name="Ochoa-Leyva A."/>
            <person name="Jose M.V."/>
            <person name="Sciutto E."/>
            <person name="Landa A."/>
            <person name="Jimenez L."/>
            <person name="Valdes V."/>
            <person name="Carrero J.C."/>
            <person name="Larralde C."/>
            <person name="Morales-Montor J."/>
            <person name="Limon-Lason J."/>
            <person name="Soberon X."/>
            <person name="Laclette J.P."/>
        </authorList>
    </citation>
    <scope>NUCLEOTIDE SEQUENCE [LARGE SCALE GENOMIC DNA]</scope>
</reference>
<gene>
    <name evidence="1" type="ORF">EgrG_000507700</name>
</gene>
<dbReference type="EMBL" id="LK028579">
    <property type="protein sequence ID" value="CDS19744.1"/>
    <property type="molecule type" value="Genomic_DNA"/>
</dbReference>
<dbReference type="WBParaSite" id="EgrG_000507700">
    <property type="protein sequence ID" value="EgrG_000507700"/>
    <property type="gene ID" value="EgrG_000507700"/>
</dbReference>